<dbReference type="OrthoDB" id="8527231at2"/>
<feature type="domain" description="DUF2281" evidence="1">
    <location>
        <begin position="8"/>
        <end position="43"/>
    </location>
</feature>
<name>A0A2T1DT34_9CYAN</name>
<reference evidence="2 3" key="2">
    <citation type="submission" date="2018-03" db="EMBL/GenBank/DDBJ databases">
        <title>The ancient ancestry and fast evolution of plastids.</title>
        <authorList>
            <person name="Moore K.R."/>
            <person name="Magnabosco C."/>
            <person name="Momper L."/>
            <person name="Gold D.A."/>
            <person name="Bosak T."/>
            <person name="Fournier G.P."/>
        </authorList>
    </citation>
    <scope>NUCLEOTIDE SEQUENCE [LARGE SCALE GENOMIC DNA]</scope>
    <source>
        <strain evidence="2 3">ULC18</strain>
    </source>
</reference>
<proteinExistence type="predicted"/>
<protein>
    <recommendedName>
        <fullName evidence="1">DUF2281 domain-containing protein</fullName>
    </recommendedName>
</protein>
<evidence type="ECO:0000313" key="2">
    <source>
        <dbReference type="EMBL" id="PSB23657.1"/>
    </source>
</evidence>
<keyword evidence="3" id="KW-1185">Reference proteome</keyword>
<comment type="caution">
    <text evidence="2">The sequence shown here is derived from an EMBL/GenBank/DDBJ whole genome shotgun (WGS) entry which is preliminary data.</text>
</comment>
<dbReference type="Pfam" id="PF10047">
    <property type="entry name" value="DUF2281"/>
    <property type="match status" value="1"/>
</dbReference>
<dbReference type="InterPro" id="IPR018739">
    <property type="entry name" value="DUF2281"/>
</dbReference>
<evidence type="ECO:0000313" key="3">
    <source>
        <dbReference type="Proteomes" id="UP000239576"/>
    </source>
</evidence>
<dbReference type="EMBL" id="PVWK01000160">
    <property type="protein sequence ID" value="PSB23657.1"/>
    <property type="molecule type" value="Genomic_DNA"/>
</dbReference>
<gene>
    <name evidence="2" type="ORF">C7B82_30805</name>
</gene>
<dbReference type="RefSeq" id="WP_106261130.1">
    <property type="nucleotide sequence ID" value="NZ_CAWNSW010000141.1"/>
</dbReference>
<accession>A0A2T1DT34</accession>
<reference evidence="3" key="1">
    <citation type="submission" date="2018-02" db="EMBL/GenBank/DDBJ databases">
        <authorList>
            <person name="Moore K."/>
            <person name="Momper L."/>
        </authorList>
    </citation>
    <scope>NUCLEOTIDE SEQUENCE [LARGE SCALE GENOMIC DNA]</scope>
    <source>
        <strain evidence="3">ULC18</strain>
    </source>
</reference>
<evidence type="ECO:0000259" key="1">
    <source>
        <dbReference type="Pfam" id="PF10047"/>
    </source>
</evidence>
<dbReference type="Proteomes" id="UP000239576">
    <property type="component" value="Unassembled WGS sequence"/>
</dbReference>
<sequence>MQPVQQRVLEALQHLSPLEQQEVLDFAEFLESKRERTANNEQTEATAVSFLDAARKYIGCLEDGPADLSTNKMHMEGFGEA</sequence>
<organism evidence="2 3">
    <name type="scientific">Stenomitos frigidus ULC18</name>
    <dbReference type="NCBI Taxonomy" id="2107698"/>
    <lineage>
        <taxon>Bacteria</taxon>
        <taxon>Bacillati</taxon>
        <taxon>Cyanobacteriota</taxon>
        <taxon>Cyanophyceae</taxon>
        <taxon>Leptolyngbyales</taxon>
        <taxon>Leptolyngbyaceae</taxon>
        <taxon>Stenomitos</taxon>
    </lineage>
</organism>
<dbReference type="AlphaFoldDB" id="A0A2T1DT34"/>